<reference evidence="1 2" key="1">
    <citation type="submission" date="2018-06" db="EMBL/GenBank/DDBJ databases">
        <authorList>
            <consortium name="Pathogen Informatics"/>
            <person name="Doyle S."/>
        </authorList>
    </citation>
    <scope>NUCLEOTIDE SEQUENCE [LARGE SCALE GENOMIC DNA]</scope>
    <source>
        <strain evidence="1 2">NCTC10692</strain>
    </source>
</reference>
<protein>
    <submittedName>
        <fullName evidence="1">Uncharacterized protein</fullName>
    </submittedName>
</protein>
<evidence type="ECO:0000313" key="2">
    <source>
        <dbReference type="Proteomes" id="UP000255303"/>
    </source>
</evidence>
<sequence length="44" mass="5075">MPSKIASVRMLAWRLMALSNLFVQMPCDNIAYEARHTQGYEYAP</sequence>
<gene>
    <name evidence="1" type="ORF">NCTC10692_00063</name>
</gene>
<accession>A0A379JMU7</accession>
<name>A0A379JMU7_ECTOL</name>
<dbReference type="EMBL" id="UGUV01000002">
    <property type="protein sequence ID" value="SUD49686.1"/>
    <property type="molecule type" value="Genomic_DNA"/>
</dbReference>
<dbReference type="Proteomes" id="UP000255303">
    <property type="component" value="Unassembled WGS sequence"/>
</dbReference>
<proteinExistence type="predicted"/>
<dbReference type="AlphaFoldDB" id="A0A379JMU7"/>
<organism evidence="1 2">
    <name type="scientific">Ectopseudomonas oleovorans</name>
    <name type="common">Pseudomonas oleovorans</name>
    <dbReference type="NCBI Taxonomy" id="301"/>
    <lineage>
        <taxon>Bacteria</taxon>
        <taxon>Pseudomonadati</taxon>
        <taxon>Pseudomonadota</taxon>
        <taxon>Gammaproteobacteria</taxon>
        <taxon>Pseudomonadales</taxon>
        <taxon>Pseudomonadaceae</taxon>
        <taxon>Ectopseudomonas</taxon>
    </lineage>
</organism>
<evidence type="ECO:0000313" key="1">
    <source>
        <dbReference type="EMBL" id="SUD49686.1"/>
    </source>
</evidence>